<reference evidence="1" key="1">
    <citation type="submission" date="2022-10" db="EMBL/GenBank/DDBJ databases">
        <title>Tapping the CABI collections for fungal endophytes: first genome assemblies for Collariella, Neodidymelliopsis, Ascochyta clinopodiicola, Didymella pomorum, Didymosphaeria variabile, Neocosmospora piperis and Neocucurbitaria cava.</title>
        <authorList>
            <person name="Hill R."/>
        </authorList>
    </citation>
    <scope>NUCLEOTIDE SEQUENCE</scope>
    <source>
        <strain evidence="1">IMI 356814</strain>
    </source>
</reference>
<dbReference type="OrthoDB" id="3800509at2759"/>
<evidence type="ECO:0000313" key="2">
    <source>
        <dbReference type="Proteomes" id="UP001140560"/>
    </source>
</evidence>
<gene>
    <name evidence="1" type="ORF">N0V83_000735</name>
</gene>
<evidence type="ECO:0000313" key="1">
    <source>
        <dbReference type="EMBL" id="KAJ4377905.1"/>
    </source>
</evidence>
<organism evidence="1 2">
    <name type="scientific">Neocucurbitaria cava</name>
    <dbReference type="NCBI Taxonomy" id="798079"/>
    <lineage>
        <taxon>Eukaryota</taxon>
        <taxon>Fungi</taxon>
        <taxon>Dikarya</taxon>
        <taxon>Ascomycota</taxon>
        <taxon>Pezizomycotina</taxon>
        <taxon>Dothideomycetes</taxon>
        <taxon>Pleosporomycetidae</taxon>
        <taxon>Pleosporales</taxon>
        <taxon>Pleosporineae</taxon>
        <taxon>Cucurbitariaceae</taxon>
        <taxon>Neocucurbitaria</taxon>
    </lineage>
</organism>
<dbReference type="EMBL" id="JAPEUY010000001">
    <property type="protein sequence ID" value="KAJ4377905.1"/>
    <property type="molecule type" value="Genomic_DNA"/>
</dbReference>
<keyword evidence="2" id="KW-1185">Reference proteome</keyword>
<name>A0A9W8YGZ8_9PLEO</name>
<protein>
    <recommendedName>
        <fullName evidence="3">F-box domain-containing protein</fullName>
    </recommendedName>
</protein>
<evidence type="ECO:0008006" key="3">
    <source>
        <dbReference type="Google" id="ProtNLM"/>
    </source>
</evidence>
<proteinExistence type="predicted"/>
<comment type="caution">
    <text evidence="1">The sequence shown here is derived from an EMBL/GenBank/DDBJ whole genome shotgun (WGS) entry which is preliminary data.</text>
</comment>
<dbReference type="AlphaFoldDB" id="A0A9W8YGZ8"/>
<dbReference type="Proteomes" id="UP001140560">
    <property type="component" value="Unassembled WGS sequence"/>
</dbReference>
<sequence>MNSPDSSTAAHRVFGIEELFELILKHLSIGAILINAQAVSRRWQTSIHGSTFFRKALFPARYVLDDDAADELLYMKRYREGDLCKFGELPLSSLAHHRQDVIKNFHYKFFVYMKFLVIKYKNFERVDKILFENNAGTNDINTIALQLRSSVVHPFVRHCLWAPDGCYWTGYGTEVVLYIHETFQPLDYHFNVISRMIFRIYDVVQNLPTPSWIGSSIASPAFKAVNISLQVPLVMQRSHIKYEITKYRRLGATIKDLLVLIATLTDNVLVEHEPATDSSTCRGLGHGAVDRTDTQAFEQVMSEVRGKAIKLKQQLRHM</sequence>
<accession>A0A9W8YGZ8</accession>